<dbReference type="GO" id="GO:0030198">
    <property type="term" value="P:extracellular matrix organization"/>
    <property type="evidence" value="ECO:0007669"/>
    <property type="project" value="TreeGrafter"/>
</dbReference>
<evidence type="ECO:0000259" key="4">
    <source>
        <dbReference type="PROSITE" id="PS50002"/>
    </source>
</evidence>
<keyword evidence="3" id="KW-0732">Signal</keyword>
<organism evidence="5">
    <name type="scientific">Callorhinchus milii</name>
    <name type="common">Ghost shark</name>
    <dbReference type="NCBI Taxonomy" id="7868"/>
    <lineage>
        <taxon>Eukaryota</taxon>
        <taxon>Metazoa</taxon>
        <taxon>Chordata</taxon>
        <taxon>Craniata</taxon>
        <taxon>Vertebrata</taxon>
        <taxon>Chondrichthyes</taxon>
        <taxon>Holocephali</taxon>
        <taxon>Chimaeriformes</taxon>
        <taxon>Callorhinchidae</taxon>
        <taxon>Callorhinchus</taxon>
    </lineage>
</organism>
<dbReference type="AlphaFoldDB" id="K4FSK4"/>
<feature type="chain" id="PRO_5003876527" evidence="3">
    <location>
        <begin position="25"/>
        <end position="134"/>
    </location>
</feature>
<dbReference type="PROSITE" id="PS51257">
    <property type="entry name" value="PROKAR_LIPOPROTEIN"/>
    <property type="match status" value="1"/>
</dbReference>
<dbReference type="Gene3D" id="2.30.30.40">
    <property type="entry name" value="SH3 Domains"/>
    <property type="match status" value="1"/>
</dbReference>
<dbReference type="SMART" id="SM00326">
    <property type="entry name" value="SH3"/>
    <property type="match status" value="1"/>
</dbReference>
<keyword evidence="1 2" id="KW-0728">SH3 domain</keyword>
<evidence type="ECO:0000256" key="2">
    <source>
        <dbReference type="PROSITE-ProRule" id="PRU00192"/>
    </source>
</evidence>
<proteinExistence type="evidence at transcript level"/>
<name>K4FSK4_CALMI</name>
<dbReference type="KEGG" id="cmk:103172581"/>
<dbReference type="Pfam" id="PF07653">
    <property type="entry name" value="SH3_2"/>
    <property type="match status" value="1"/>
</dbReference>
<dbReference type="OrthoDB" id="6627676at2759"/>
<reference evidence="5" key="1">
    <citation type="journal article" date="2012" name="PLoS ONE">
        <title>Sequencing and Analysis of Full-Length cDNAs, 5'-ESTs and 3'-ESTs from a Cartilaginous Fish, the Elephant Shark (Callorhinchus milii).</title>
        <authorList>
            <person name="Tan Y.Y."/>
            <person name="Kodzius R."/>
            <person name="Tay B.H."/>
            <person name="Tay A."/>
            <person name="Brenner S."/>
            <person name="Venkatesh B."/>
        </authorList>
    </citation>
    <scope>NUCLEOTIDE SEQUENCE</scope>
    <source>
        <tissue evidence="5">Gills</tissue>
    </source>
</reference>
<protein>
    <submittedName>
        <fullName evidence="5">Melanoma-derived growth regulatory protein</fullName>
    </submittedName>
</protein>
<dbReference type="RefSeq" id="NP_001279873.1">
    <property type="nucleotide sequence ID" value="NM_001292944.1"/>
</dbReference>
<evidence type="ECO:0000313" key="5">
    <source>
        <dbReference type="EMBL" id="AFK10660.1"/>
    </source>
</evidence>
<feature type="domain" description="SH3" evidence="4">
    <location>
        <begin position="46"/>
        <end position="116"/>
    </location>
</feature>
<evidence type="ECO:0000256" key="3">
    <source>
        <dbReference type="SAM" id="SignalP"/>
    </source>
</evidence>
<dbReference type="PANTHER" id="PTHR47312">
    <property type="entry name" value="MELANOMA-DERIVED GROWTH REGULATORY PROTEIN"/>
    <property type="match status" value="1"/>
</dbReference>
<dbReference type="SUPFAM" id="SSF50044">
    <property type="entry name" value="SH3-domain"/>
    <property type="match status" value="1"/>
</dbReference>
<dbReference type="PANTHER" id="PTHR47312:SF1">
    <property type="entry name" value="MELANOMA-DERIVED GROWTH REGULATORY PROTEIN"/>
    <property type="match status" value="1"/>
</dbReference>
<dbReference type="PROSITE" id="PS50002">
    <property type="entry name" value="SH3"/>
    <property type="match status" value="1"/>
</dbReference>
<feature type="signal peptide" evidence="3">
    <location>
        <begin position="1"/>
        <end position="24"/>
    </location>
</feature>
<dbReference type="EMBL" id="JX052432">
    <property type="protein sequence ID" value="AFK10660.1"/>
    <property type="molecule type" value="mRNA"/>
</dbReference>
<dbReference type="InterPro" id="IPR001452">
    <property type="entry name" value="SH3_domain"/>
</dbReference>
<sequence>MLRMAAAGAVLALCAILSCVGVLAQRGSVMHKLADRKICADEECSYPMAMVRAVGDYSGSDCRFINVRQGQIVYVYAKLKGRGRNFWQGTAQGSYYGGETGKLGFFPKVIVRELQRLATETVEMPTDDWDFYCQ</sequence>
<dbReference type="GeneID" id="103172581"/>
<accession>K4FSK4</accession>
<dbReference type="InterPro" id="IPR043369">
    <property type="entry name" value="MIA"/>
</dbReference>
<evidence type="ECO:0000256" key="1">
    <source>
        <dbReference type="ARBA" id="ARBA00022443"/>
    </source>
</evidence>
<dbReference type="InterPro" id="IPR036028">
    <property type="entry name" value="SH3-like_dom_sf"/>
</dbReference>